<evidence type="ECO:0000313" key="1">
    <source>
        <dbReference type="EMBL" id="GEN99695.1"/>
    </source>
</evidence>
<reference evidence="1 2" key="1">
    <citation type="submission" date="2019-07" db="EMBL/GenBank/DDBJ databases">
        <title>Whole genome shotgun sequence of Novosphingobium sediminis NBRC 106119.</title>
        <authorList>
            <person name="Hosoyama A."/>
            <person name="Uohara A."/>
            <person name="Ohji S."/>
            <person name="Ichikawa N."/>
        </authorList>
    </citation>
    <scope>NUCLEOTIDE SEQUENCE [LARGE SCALE GENOMIC DNA]</scope>
    <source>
        <strain evidence="1 2">NBRC 106119</strain>
    </source>
</reference>
<evidence type="ECO:0000313" key="2">
    <source>
        <dbReference type="Proteomes" id="UP000321464"/>
    </source>
</evidence>
<dbReference type="AlphaFoldDB" id="A0A512AJ04"/>
<dbReference type="Proteomes" id="UP000321464">
    <property type="component" value="Unassembled WGS sequence"/>
</dbReference>
<dbReference type="RefSeq" id="WP_147159037.1">
    <property type="nucleotide sequence ID" value="NZ_BJYR01000010.1"/>
</dbReference>
<dbReference type="OrthoDB" id="7582980at2"/>
<dbReference type="Pfam" id="PF09550">
    <property type="entry name" value="Phage_TAC_6"/>
    <property type="match status" value="1"/>
</dbReference>
<proteinExistence type="predicted"/>
<organism evidence="1 2">
    <name type="scientific">Novosphingobium sediminis</name>
    <dbReference type="NCBI Taxonomy" id="707214"/>
    <lineage>
        <taxon>Bacteria</taxon>
        <taxon>Pseudomonadati</taxon>
        <taxon>Pseudomonadota</taxon>
        <taxon>Alphaproteobacteria</taxon>
        <taxon>Sphingomonadales</taxon>
        <taxon>Sphingomonadaceae</taxon>
        <taxon>Novosphingobium</taxon>
    </lineage>
</organism>
<dbReference type="InterPro" id="IPR019056">
    <property type="entry name" value="Phage_TAC_6"/>
</dbReference>
<evidence type="ECO:0008006" key="3">
    <source>
        <dbReference type="Google" id="ProtNLM"/>
    </source>
</evidence>
<keyword evidence="2" id="KW-1185">Reference proteome</keyword>
<name>A0A512AJ04_9SPHN</name>
<gene>
    <name evidence="1" type="ORF">NSE01_15280</name>
</gene>
<protein>
    <recommendedName>
        <fullName evidence="3">Phage tail assembly chaperone</fullName>
    </recommendedName>
</protein>
<dbReference type="EMBL" id="BJYR01000010">
    <property type="protein sequence ID" value="GEN99695.1"/>
    <property type="molecule type" value="Genomic_DNA"/>
</dbReference>
<accession>A0A512AJ04</accession>
<sequence>MSAKAEARFGEAAIRLSGQAALLIGWSPQTFWTATPAELAAVVMAAAPPPGDSIDRSTLTAMMERDAHG</sequence>
<comment type="caution">
    <text evidence="1">The sequence shown here is derived from an EMBL/GenBank/DDBJ whole genome shotgun (WGS) entry which is preliminary data.</text>
</comment>